<dbReference type="Proteomes" id="UP001152797">
    <property type="component" value="Unassembled WGS sequence"/>
</dbReference>
<dbReference type="EMBL" id="CAMXCT020001569">
    <property type="protein sequence ID" value="CAL1144649.1"/>
    <property type="molecule type" value="Genomic_DNA"/>
</dbReference>
<evidence type="ECO:0000313" key="2">
    <source>
        <dbReference type="EMBL" id="CAI3991274.1"/>
    </source>
</evidence>
<feature type="compositionally biased region" description="Basic and acidic residues" evidence="1">
    <location>
        <begin position="817"/>
        <end position="828"/>
    </location>
</feature>
<feature type="non-terminal residue" evidence="2">
    <location>
        <position position="1723"/>
    </location>
</feature>
<feature type="compositionally biased region" description="Basic and acidic residues" evidence="1">
    <location>
        <begin position="906"/>
        <end position="953"/>
    </location>
</feature>
<feature type="compositionally biased region" description="Basic and acidic residues" evidence="1">
    <location>
        <begin position="1016"/>
        <end position="1065"/>
    </location>
</feature>
<feature type="region of interest" description="Disordered" evidence="1">
    <location>
        <begin position="226"/>
        <end position="246"/>
    </location>
</feature>
<evidence type="ECO:0000313" key="4">
    <source>
        <dbReference type="Proteomes" id="UP001152797"/>
    </source>
</evidence>
<comment type="caution">
    <text evidence="2">The sequence shown here is derived from an EMBL/GenBank/DDBJ whole genome shotgun (WGS) entry which is preliminary data.</text>
</comment>
<gene>
    <name evidence="2" type="ORF">C1SCF055_LOCUS18196</name>
</gene>
<feature type="compositionally biased region" description="Basic and acidic residues" evidence="1">
    <location>
        <begin position="1079"/>
        <end position="1090"/>
    </location>
</feature>
<feature type="compositionally biased region" description="Basic and acidic residues" evidence="1">
    <location>
        <begin position="354"/>
        <end position="368"/>
    </location>
</feature>
<protein>
    <submittedName>
        <fullName evidence="2">Uncharacterized protein</fullName>
    </submittedName>
</protein>
<feature type="compositionally biased region" description="Low complexity" evidence="1">
    <location>
        <begin position="653"/>
        <end position="667"/>
    </location>
</feature>
<feature type="compositionally biased region" description="Acidic residues" evidence="1">
    <location>
        <begin position="301"/>
        <end position="314"/>
    </location>
</feature>
<reference evidence="3 4" key="2">
    <citation type="submission" date="2024-05" db="EMBL/GenBank/DDBJ databases">
        <authorList>
            <person name="Chen Y."/>
            <person name="Shah S."/>
            <person name="Dougan E. K."/>
            <person name="Thang M."/>
            <person name="Chan C."/>
        </authorList>
    </citation>
    <scope>NUCLEOTIDE SEQUENCE [LARGE SCALE GENOMIC DNA]</scope>
</reference>
<dbReference type="EMBL" id="CAMXCT010001569">
    <property type="protein sequence ID" value="CAI3991274.1"/>
    <property type="molecule type" value="Genomic_DNA"/>
</dbReference>
<feature type="compositionally biased region" description="Basic and acidic residues" evidence="1">
    <location>
        <begin position="970"/>
        <end position="1003"/>
    </location>
</feature>
<feature type="compositionally biased region" description="Acidic residues" evidence="1">
    <location>
        <begin position="277"/>
        <end position="294"/>
    </location>
</feature>
<feature type="compositionally biased region" description="Acidic residues" evidence="1">
    <location>
        <begin position="829"/>
        <end position="899"/>
    </location>
</feature>
<feature type="compositionally biased region" description="Basic and acidic residues" evidence="1">
    <location>
        <begin position="553"/>
        <end position="583"/>
    </location>
</feature>
<feature type="compositionally biased region" description="Basic and acidic residues" evidence="1">
    <location>
        <begin position="608"/>
        <end position="620"/>
    </location>
</feature>
<feature type="compositionally biased region" description="Polar residues" evidence="1">
    <location>
        <begin position="721"/>
        <end position="732"/>
    </location>
</feature>
<keyword evidence="4" id="KW-1185">Reference proteome</keyword>
<evidence type="ECO:0000313" key="3">
    <source>
        <dbReference type="EMBL" id="CAL4778586.1"/>
    </source>
</evidence>
<feature type="compositionally biased region" description="Acidic residues" evidence="1">
    <location>
        <begin position="760"/>
        <end position="770"/>
    </location>
</feature>
<proteinExistence type="predicted"/>
<name>A0A9P1CG53_9DINO</name>
<feature type="region of interest" description="Disordered" evidence="1">
    <location>
        <begin position="968"/>
        <end position="1130"/>
    </location>
</feature>
<dbReference type="EMBL" id="CAMXCT030001569">
    <property type="protein sequence ID" value="CAL4778586.1"/>
    <property type="molecule type" value="Genomic_DNA"/>
</dbReference>
<accession>A0A9P1CG53</accession>
<reference evidence="2" key="1">
    <citation type="submission" date="2022-10" db="EMBL/GenBank/DDBJ databases">
        <authorList>
            <person name="Chen Y."/>
            <person name="Dougan E. K."/>
            <person name="Chan C."/>
            <person name="Rhodes N."/>
            <person name="Thang M."/>
        </authorList>
    </citation>
    <scope>NUCLEOTIDE SEQUENCE</scope>
</reference>
<feature type="region of interest" description="Disordered" evidence="1">
    <location>
        <begin position="553"/>
        <end position="953"/>
    </location>
</feature>
<sequence>MSAATYEINDDRVYQDMLNPLGFSFALSLCIALADLKTGFPGESRCGCCVTASRMSQDRESSPSPHSLGHVQLLQEIGVALFEEIPEDHKEKCIVALGEEPSEPILVGDFEQDSENQSKNHWCISVLLEFEPFRYRLPTKPELQIIWRAFNLKAKGLAVRDTANLTMEQHLDALINQCRVLWSSIRSLWRNSPAKSRFPYIQALKDCMRIRGETSPVAEIAIEHDETQESQLACADDGSDSDDSKEGYELDHIWEVLDRLDPNSLPDGSPEIGGELGDYDLGEEGGETLGEEAEEVKSTVGEEEEEDTGDEAASDPESLATTISLGPNWSPVLRGSARPADQDTQQVQSPEPSPSKEHMHIESSKKELNQPAPPGFARAKSQIWSDPELSPVEVKNQGGQKKEDTTEEILESFSAEYQEVIYVLPAEFHPTSAKHGQHSYTTVVQGKARVEVLLRQRAFKPKSDVHGNLLKASQILGPKGTWLYSNVESLIKDLYLYTDSQGKGRVCGDSDLKRSQHYPILFGRTIAETYLREMSAIKANAYEHRLKLLDHPRPEMKDPWQQRSLKKAEKSIKGKNQDVRSGDSTRSSSVDATRKKLTFAVQNKVHRIRAENPPGERRPAQPEPALRKSAKAKMTENEADSILAKFVKDQQESKAAASGSESEGSQAPEEESDSEGSSSEGEGSDDVKEVKKNGREGKASDRKDSKGKTGKTEVTTEKNSKPTSGNPDSGSSTDKRTKKHAKATDKKKEEKTVKGKDKEEETQEGSEDEGSASSSSSTEDEQDSQCRPVGSFVKNPIYPKSDVRRWTVKGSIWPYLSRKENEEKHGDEEEKDGEEENEHEEKEAAEDAGSDDDMSDSSEDKGEESDDESSEDEQQEAEESEEEDAMNTDEEKDSDDEETPQTKKPTKVENKAAQKEVKKGDQKAMKKVDEKKEKGQKSEGREDGKSGAKRKQELCRFDDLIEEAGQMLQKYDKRDKKTKVPREERDCQTATEEKVVEKKDQKEKKAKKDKQGGNQDSKDKKDKKDAKDGKVVHKKEDKDEGSGVAKKERKDDKKKSKAKDETGDGKKRKLSDADATPEASEKKRKEENKETAVAIVATQPTSGIIKKSGNKEKTEDETREEDKTDKKLQEAEQNMKVNSTTHRKMWMKFLRFRKNKKKMRMCPAHMVAALQSEEQRQKIFADFVKVGGNVDHLVLKYEAGLTEAQSSNIQWIQDPELPDDEEERLYFTMINMDMSNLTEVRRLTKLEMEGCIDQAGLDEFVKAGGVLDPNAQLKLSDFTGKGGCDKLVTPQTPLQKAQTLVNKVLKDVNECRNGAFKLKPIKMSADLIMQLNAVAVKLEGCATILQDLIAKKKNKTKHYISVIAEVEKFTTLARERLELGKALVRASDKDDCEGTEKELDSEKVPEWDRTYQLLSADIVASGSGTAQRIFYKMCSGETSVRDGVSAAKQLIMDGFQWCRDHCAIQPERVQLHNRQNGVLWPWDVLAHMWNSPGHTKFLSWIHDPMEEASARCAEYWERVSHLPFFEKLDVKNPEKTIPLSWHMDGVKVFKTQKVWAYSHSSAIRKGPSIDTKTLFLLFRDNVMVKPHTHDAVGNLIAYVMDVLQSGMFPSKDPDGNPFPPHSVQAQRAGTYFAGGWCAAFACFKADLEGRVLAHKLVRNWASDSICEHCLASKLPQFTYGDFSDSAAYWDCMFTHQQFLMLNPPGKTSSWVNVRGWDISRNLD</sequence>
<feature type="compositionally biased region" description="Basic and acidic residues" evidence="1">
    <location>
        <begin position="685"/>
        <end position="720"/>
    </location>
</feature>
<organism evidence="2">
    <name type="scientific">Cladocopium goreaui</name>
    <dbReference type="NCBI Taxonomy" id="2562237"/>
    <lineage>
        <taxon>Eukaryota</taxon>
        <taxon>Sar</taxon>
        <taxon>Alveolata</taxon>
        <taxon>Dinophyceae</taxon>
        <taxon>Suessiales</taxon>
        <taxon>Symbiodiniaceae</taxon>
        <taxon>Cladocopium</taxon>
    </lineage>
</organism>
<feature type="region of interest" description="Disordered" evidence="1">
    <location>
        <begin position="261"/>
        <end position="405"/>
    </location>
</feature>
<feature type="compositionally biased region" description="Basic and acidic residues" evidence="1">
    <location>
        <begin position="742"/>
        <end position="759"/>
    </location>
</feature>
<feature type="compositionally biased region" description="Basic and acidic residues" evidence="1">
    <location>
        <begin position="1109"/>
        <end position="1130"/>
    </location>
</feature>
<evidence type="ECO:0000256" key="1">
    <source>
        <dbReference type="SAM" id="MobiDB-lite"/>
    </source>
</evidence>